<keyword evidence="2" id="KW-1185">Reference proteome</keyword>
<dbReference type="Proteomes" id="UP001460888">
    <property type="component" value="Unassembled WGS sequence"/>
</dbReference>
<proteinExistence type="predicted"/>
<evidence type="ECO:0000313" key="1">
    <source>
        <dbReference type="EMBL" id="MES1930822.1"/>
    </source>
</evidence>
<dbReference type="InterPro" id="IPR038026">
    <property type="entry name" value="MtlR-like_sf"/>
</dbReference>
<name>A0ABV2B5F1_9GAMM</name>
<dbReference type="SUPFAM" id="SSF158668">
    <property type="entry name" value="MtlR-like"/>
    <property type="match status" value="1"/>
</dbReference>
<evidence type="ECO:0000313" key="2">
    <source>
        <dbReference type="Proteomes" id="UP001460888"/>
    </source>
</evidence>
<dbReference type="RefSeq" id="WP_353113407.1">
    <property type="nucleotide sequence ID" value="NZ_APND01000007.1"/>
</dbReference>
<organism evidence="1 2">
    <name type="scientific">Salinisphaera dokdonensis CL-ES53</name>
    <dbReference type="NCBI Taxonomy" id="1304272"/>
    <lineage>
        <taxon>Bacteria</taxon>
        <taxon>Pseudomonadati</taxon>
        <taxon>Pseudomonadota</taxon>
        <taxon>Gammaproteobacteria</taxon>
        <taxon>Salinisphaerales</taxon>
        <taxon>Salinisphaeraceae</taxon>
        <taxon>Salinisphaera</taxon>
    </lineage>
</organism>
<dbReference type="EMBL" id="APND01000007">
    <property type="protein sequence ID" value="MES1930822.1"/>
    <property type="molecule type" value="Genomic_DNA"/>
</dbReference>
<reference evidence="1 2" key="1">
    <citation type="submission" date="2013-03" db="EMBL/GenBank/DDBJ databases">
        <title>Salinisphaera dokdonensis CL-ES53 Genome Sequencing.</title>
        <authorList>
            <person name="Li C."/>
            <person name="Lai Q."/>
            <person name="Shao Z."/>
        </authorList>
    </citation>
    <scope>NUCLEOTIDE SEQUENCE [LARGE SCALE GENOMIC DNA]</scope>
    <source>
        <strain evidence="1 2">CL-ES53</strain>
    </source>
</reference>
<sequence>MIDQDTFVKDLVGEDELGVVIRAHIHIEAWLNEVLSQLVVDMEYLEKAQLEYHQRVNLAIALGLKEQHRSPLLAFGKLRNAFAHNVGQKLTKDRVDNLYKSLSPEDKVIAHRVYESTRSELDTGGEYRSLRELDPKDQFVLWATALHGMLRAAVKQLRGDV</sequence>
<comment type="caution">
    <text evidence="1">The sequence shown here is derived from an EMBL/GenBank/DDBJ whole genome shotgun (WGS) entry which is preliminary data.</text>
</comment>
<protein>
    <submittedName>
        <fullName evidence="1">Uncharacterized protein</fullName>
    </submittedName>
</protein>
<accession>A0ABV2B5F1</accession>
<gene>
    <name evidence="1" type="ORF">SADO_16303</name>
</gene>